<evidence type="ECO:0000256" key="4">
    <source>
        <dbReference type="ARBA" id="ARBA00023136"/>
    </source>
</evidence>
<proteinExistence type="predicted"/>
<keyword evidence="3" id="KW-1133">Transmembrane helix</keyword>
<keyword evidence="5" id="KW-0732">Signal</keyword>
<comment type="subcellular location">
    <subcellularLocation>
        <location evidence="1">Membrane</location>
        <topology evidence="1">Multi-pass membrane protein</topology>
    </subcellularLocation>
</comment>
<feature type="domain" description="NarX-like N-terminal" evidence="6">
    <location>
        <begin position="39"/>
        <end position="135"/>
    </location>
</feature>
<dbReference type="EMBL" id="CACVAR010000123">
    <property type="protein sequence ID" value="CAA6804109.1"/>
    <property type="molecule type" value="Genomic_DNA"/>
</dbReference>
<sequence>MKQILKKTLLVLILPTSSIVATNSLDFSSLVEEFMNQSGVLKKTINLSGKQRMLTQYMSKLVLQIELNVQKKESMEKLEELASLYDTTLKAFKNGDSKMGIPKASNKDVLIQITKVENLWKDFYVHIQTISKNKDNGESFKYIMSNNEKLLALSNELVKAYELSNTSENYLEVSRLSVVNVAGRQRMLTQKMTKEKLLILRGDKRVREKLLKTVKLFDDSLNALIQGDESQKITKATNKKITKQLQVVLKMWNTLEPLYIKEKTSAKEMAIILSKNTKLLKEMNSMVQLSEVEVEY</sequence>
<keyword evidence="2" id="KW-0812">Transmembrane</keyword>
<dbReference type="InterPro" id="IPR029095">
    <property type="entry name" value="NarX-like_N"/>
</dbReference>
<reference evidence="7" key="1">
    <citation type="submission" date="2020-01" db="EMBL/GenBank/DDBJ databases">
        <authorList>
            <person name="Meier V. D."/>
            <person name="Meier V D."/>
        </authorList>
    </citation>
    <scope>NUCLEOTIDE SEQUENCE</scope>
    <source>
        <strain evidence="7">HLG_WM_MAG_03</strain>
    </source>
</reference>
<organism evidence="7">
    <name type="scientific">uncultured Sulfurovum sp</name>
    <dbReference type="NCBI Taxonomy" id="269237"/>
    <lineage>
        <taxon>Bacteria</taxon>
        <taxon>Pseudomonadati</taxon>
        <taxon>Campylobacterota</taxon>
        <taxon>Epsilonproteobacteria</taxon>
        <taxon>Campylobacterales</taxon>
        <taxon>Sulfurovaceae</taxon>
        <taxon>Sulfurovum</taxon>
        <taxon>environmental samples</taxon>
    </lineage>
</organism>
<name>A0A6S6SGS0_9BACT</name>
<dbReference type="Pfam" id="PF13675">
    <property type="entry name" value="PilJ"/>
    <property type="match status" value="2"/>
</dbReference>
<evidence type="ECO:0000313" key="7">
    <source>
        <dbReference type="EMBL" id="CAA6804109.1"/>
    </source>
</evidence>
<evidence type="ECO:0000259" key="6">
    <source>
        <dbReference type="Pfam" id="PF13675"/>
    </source>
</evidence>
<evidence type="ECO:0000256" key="1">
    <source>
        <dbReference type="ARBA" id="ARBA00004141"/>
    </source>
</evidence>
<feature type="signal peptide" evidence="5">
    <location>
        <begin position="1"/>
        <end position="21"/>
    </location>
</feature>
<evidence type="ECO:0000256" key="3">
    <source>
        <dbReference type="ARBA" id="ARBA00022989"/>
    </source>
</evidence>
<dbReference type="GO" id="GO:0016020">
    <property type="term" value="C:membrane"/>
    <property type="evidence" value="ECO:0007669"/>
    <property type="project" value="UniProtKB-SubCell"/>
</dbReference>
<dbReference type="AlphaFoldDB" id="A0A6S6SGS0"/>
<gene>
    <name evidence="7" type="ORF">HELGO_WM35565</name>
</gene>
<evidence type="ECO:0000256" key="2">
    <source>
        <dbReference type="ARBA" id="ARBA00022692"/>
    </source>
</evidence>
<feature type="domain" description="NarX-like N-terminal" evidence="6">
    <location>
        <begin position="177"/>
        <end position="259"/>
    </location>
</feature>
<evidence type="ECO:0000256" key="5">
    <source>
        <dbReference type="SAM" id="SignalP"/>
    </source>
</evidence>
<protein>
    <submittedName>
        <fullName evidence="7">Nitric oxide -responding transcriptional regulator Dnr (Crp/Fnr family)</fullName>
    </submittedName>
</protein>
<feature type="chain" id="PRO_5027851821" evidence="5">
    <location>
        <begin position="22"/>
        <end position="296"/>
    </location>
</feature>
<keyword evidence="4" id="KW-0472">Membrane</keyword>
<accession>A0A6S6SGS0</accession>